<organism evidence="3 4">
    <name type="scientific">Igneacidithiobacillus copahuensis</name>
    <dbReference type="NCBI Taxonomy" id="2724909"/>
    <lineage>
        <taxon>Bacteria</taxon>
        <taxon>Pseudomonadati</taxon>
        <taxon>Pseudomonadota</taxon>
        <taxon>Acidithiobacillia</taxon>
        <taxon>Acidithiobacillales</taxon>
        <taxon>Acidithiobacillaceae</taxon>
        <taxon>Igneacidithiobacillus</taxon>
    </lineage>
</organism>
<dbReference type="SUPFAM" id="SSF74653">
    <property type="entry name" value="TolA/TonB C-terminal domain"/>
    <property type="match status" value="1"/>
</dbReference>
<evidence type="ECO:0000259" key="2">
    <source>
        <dbReference type="PROSITE" id="PS52015"/>
    </source>
</evidence>
<feature type="region of interest" description="Disordered" evidence="1">
    <location>
        <begin position="41"/>
        <end position="115"/>
    </location>
</feature>
<dbReference type="Gene3D" id="3.30.1150.10">
    <property type="match status" value="1"/>
</dbReference>
<dbReference type="Proteomes" id="UP001197378">
    <property type="component" value="Unassembled WGS sequence"/>
</dbReference>
<accession>A0AAE2YNG8</accession>
<feature type="domain" description="TonB C-terminal" evidence="2">
    <location>
        <begin position="152"/>
        <end position="249"/>
    </location>
</feature>
<evidence type="ECO:0000313" key="3">
    <source>
        <dbReference type="EMBL" id="MBU2786968.1"/>
    </source>
</evidence>
<feature type="compositionally biased region" description="Low complexity" evidence="1">
    <location>
        <begin position="85"/>
        <end position="113"/>
    </location>
</feature>
<evidence type="ECO:0000313" key="4">
    <source>
        <dbReference type="Proteomes" id="UP001197378"/>
    </source>
</evidence>
<dbReference type="EMBL" id="JAAXYO010000029">
    <property type="protein sequence ID" value="MBU2786968.1"/>
    <property type="molecule type" value="Genomic_DNA"/>
</dbReference>
<dbReference type="GO" id="GO:0055085">
    <property type="term" value="P:transmembrane transport"/>
    <property type="evidence" value="ECO:0007669"/>
    <property type="project" value="InterPro"/>
</dbReference>
<proteinExistence type="predicted"/>
<evidence type="ECO:0000256" key="1">
    <source>
        <dbReference type="SAM" id="MobiDB-lite"/>
    </source>
</evidence>
<dbReference type="PROSITE" id="PS52015">
    <property type="entry name" value="TONB_CTD"/>
    <property type="match status" value="1"/>
</dbReference>
<gene>
    <name evidence="3" type="ORF">HFQ13_01840</name>
</gene>
<dbReference type="InterPro" id="IPR037682">
    <property type="entry name" value="TonB_C"/>
</dbReference>
<name>A0AAE2YNG8_9PROT</name>
<comment type="caution">
    <text evidence="3">The sequence shown here is derived from an EMBL/GenBank/DDBJ whole genome shotgun (WGS) entry which is preliminary data.</text>
</comment>
<feature type="compositionally biased region" description="Pro residues" evidence="1">
    <location>
        <begin position="58"/>
        <end position="84"/>
    </location>
</feature>
<protein>
    <submittedName>
        <fullName evidence="3">Energy transducer TonB</fullName>
    </submittedName>
</protein>
<dbReference type="Pfam" id="PF03544">
    <property type="entry name" value="TonB_C"/>
    <property type="match status" value="1"/>
</dbReference>
<reference evidence="3" key="1">
    <citation type="journal article" date="2021" name="ISME J.">
        <title>Genomic evolution of the class Acidithiobacillia: deep-branching Proteobacteria living in extreme acidic conditions.</title>
        <authorList>
            <person name="Moya-Beltran A."/>
            <person name="Beard S."/>
            <person name="Rojas-Villalobos C."/>
            <person name="Issotta F."/>
            <person name="Gallardo Y."/>
            <person name="Ulloa R."/>
            <person name="Giaveno A."/>
            <person name="Degli Esposti M."/>
            <person name="Johnson D.B."/>
            <person name="Quatrini R."/>
        </authorList>
    </citation>
    <scope>NUCLEOTIDE SEQUENCE</scope>
    <source>
        <strain evidence="3">VAN18-1</strain>
    </source>
</reference>
<keyword evidence="4" id="KW-1185">Reference proteome</keyword>
<sequence length="252" mass="27799">MVPAALLIALLLFLLLYEHPPKHLTLQGKQEQHKTFQIMPEPTRPVAPSRPARAQPALPVPQVQPRPRPTPRPQVQPRPRPQVHPLPRSSTQAPAVEQPAPSQPAAAPSTVSPGKVVPRISLGRLEEQMDNAARSATAAPALPKFHNPETPAADFYIAGWIQKLERIGDLNYPGEMVGNLKVKVVLNPGGGLQRIIMVQSSGNPKLDAAAEQIIRLSFPYTAFSEQLKKQTRRIEIPLNMHFLGVRQVNVWQ</sequence>
<dbReference type="AlphaFoldDB" id="A0AAE2YNG8"/>